<evidence type="ECO:0000313" key="1">
    <source>
        <dbReference type="EMBL" id="PQM33380.1"/>
    </source>
</evidence>
<sequence length="67" mass="7656">MADGQNQSFEKTGFEFSDQIHLGTSNAEHIEVFIVQNFDQTEEVIFPAVLWVVFRIPYNGRETSCST</sequence>
<dbReference type="AlphaFoldDB" id="A0A314U7Y3"/>
<reference evidence="1 2" key="1">
    <citation type="submission" date="2018-02" db="EMBL/GenBank/DDBJ databases">
        <title>Draft genome of wild Prunus yedoensis var. nudiflora.</title>
        <authorList>
            <person name="Baek S."/>
            <person name="Kim J.-H."/>
            <person name="Choi K."/>
            <person name="Kim G.-B."/>
            <person name="Cho A."/>
            <person name="Jang H."/>
            <person name="Shin C.-H."/>
            <person name="Yu H.-J."/>
            <person name="Mun J.-H."/>
        </authorList>
    </citation>
    <scope>NUCLEOTIDE SEQUENCE [LARGE SCALE GENOMIC DNA]</scope>
    <source>
        <strain evidence="2">cv. Jeju island</strain>
        <tissue evidence="1">Leaf</tissue>
    </source>
</reference>
<gene>
    <name evidence="1" type="ORF">Pyn_05461</name>
</gene>
<organism evidence="1 2">
    <name type="scientific">Prunus yedoensis var. nudiflora</name>
    <dbReference type="NCBI Taxonomy" id="2094558"/>
    <lineage>
        <taxon>Eukaryota</taxon>
        <taxon>Viridiplantae</taxon>
        <taxon>Streptophyta</taxon>
        <taxon>Embryophyta</taxon>
        <taxon>Tracheophyta</taxon>
        <taxon>Spermatophyta</taxon>
        <taxon>Magnoliopsida</taxon>
        <taxon>eudicotyledons</taxon>
        <taxon>Gunneridae</taxon>
        <taxon>Pentapetalae</taxon>
        <taxon>rosids</taxon>
        <taxon>fabids</taxon>
        <taxon>Rosales</taxon>
        <taxon>Rosaceae</taxon>
        <taxon>Amygdaloideae</taxon>
        <taxon>Amygdaleae</taxon>
        <taxon>Prunus</taxon>
    </lineage>
</organism>
<protein>
    <submittedName>
        <fullName evidence="1">Uncharacterized protein</fullName>
    </submittedName>
</protein>
<dbReference type="Proteomes" id="UP000250321">
    <property type="component" value="Unassembled WGS sequence"/>
</dbReference>
<proteinExistence type="predicted"/>
<evidence type="ECO:0000313" key="2">
    <source>
        <dbReference type="Proteomes" id="UP000250321"/>
    </source>
</evidence>
<name>A0A314U7Y3_PRUYE</name>
<comment type="caution">
    <text evidence="1">The sequence shown here is derived from an EMBL/GenBank/DDBJ whole genome shotgun (WGS) entry which is preliminary data.</text>
</comment>
<dbReference type="EMBL" id="PJQY01003930">
    <property type="protein sequence ID" value="PQM33380.1"/>
    <property type="molecule type" value="Genomic_DNA"/>
</dbReference>
<keyword evidence="2" id="KW-1185">Reference proteome</keyword>
<accession>A0A314U7Y3</accession>